<dbReference type="EMBL" id="HBIZ01056776">
    <property type="protein sequence ID" value="CAE0783283.1"/>
    <property type="molecule type" value="Transcribed_RNA"/>
</dbReference>
<feature type="compositionally biased region" description="Low complexity" evidence="1">
    <location>
        <begin position="196"/>
        <end position="210"/>
    </location>
</feature>
<feature type="region of interest" description="Disordered" evidence="1">
    <location>
        <begin position="523"/>
        <end position="547"/>
    </location>
</feature>
<reference evidence="2" key="1">
    <citation type="submission" date="2021-01" db="EMBL/GenBank/DDBJ databases">
        <authorList>
            <person name="Corre E."/>
            <person name="Pelletier E."/>
            <person name="Niang G."/>
            <person name="Scheremetjew M."/>
            <person name="Finn R."/>
            <person name="Kale V."/>
            <person name="Holt S."/>
            <person name="Cochrane G."/>
            <person name="Meng A."/>
            <person name="Brown T."/>
            <person name="Cohen L."/>
        </authorList>
    </citation>
    <scope>NUCLEOTIDE SEQUENCE</scope>
    <source>
        <strain evidence="2">CCMP645</strain>
    </source>
</reference>
<feature type="compositionally biased region" description="Acidic residues" evidence="1">
    <location>
        <begin position="68"/>
        <end position="78"/>
    </location>
</feature>
<evidence type="ECO:0000313" key="2">
    <source>
        <dbReference type="EMBL" id="CAE0783283.1"/>
    </source>
</evidence>
<feature type="region of interest" description="Disordered" evidence="1">
    <location>
        <begin position="196"/>
        <end position="219"/>
    </location>
</feature>
<name>A0A7S4C0P9_CHRCT</name>
<dbReference type="AlphaFoldDB" id="A0A7S4C0P9"/>
<gene>
    <name evidence="2" type="ORF">PCAR00345_LOCUS35986</name>
</gene>
<evidence type="ECO:0000256" key="1">
    <source>
        <dbReference type="SAM" id="MobiDB-lite"/>
    </source>
</evidence>
<proteinExistence type="predicted"/>
<feature type="compositionally biased region" description="Low complexity" evidence="1">
    <location>
        <begin position="51"/>
        <end position="67"/>
    </location>
</feature>
<sequence>MSSSSVDGSPGPSNPPSPLRVNDDTIANNLCSESRVDSQAAHAENALDTGASTPAPSSSIPAPALLSAEDDVAADIEVDGQTGILAETTPSLDTGNGDTASHQPLPAVVVADNPSSAVDTTALEDPAGSRVGVEDAMSIMTGSSDDDARPSLSSPAVAAAPAVATNFPSADHAGASKCNPGTSAAQIHAASISSAPSAAIGSLPRQSRQPSRPRPCYVPGTRCQNNNGFWSAARAPNAAKLLLPDILEDMKNQSARRASPEVTDVDHLISAGSEILTRTFDEVVHWSSSLASFTQLLGRLSSRADASAACRELYVLSQAKMSTLARQLSAIARAAESAHVLPADCSQPSSAYPFPSALSSSRPSSLPSALPPCFHPAAVSAYFQDAAATSAAFQQAAAVNSERSQAHGASNGLGPAAGALVGIGTPVFPEFADGALSPTVATPLDPRVPPLVPLQEREKRTHCPRAPLCFKAGCRGGPRCGKYFQSTADPSSPKESSVGEAPNTGAAYAPAAACAPSVASAASSTLGDDTSPTGSQLLMPRNKKQRTLRTHCPKAPLCLKAGCRGGPNCGARTNDPSGGLDTNAVPRKICPNCMNPRGCAPGSRRCQILAARMEKYGVKSVNHEKVDDLEPAEDKPVSCARCESEACVDWSLCAIEPEEID</sequence>
<feature type="compositionally biased region" description="Low complexity" evidence="1">
    <location>
        <begin position="1"/>
        <end position="11"/>
    </location>
</feature>
<protein>
    <submittedName>
        <fullName evidence="2">Uncharacterized protein</fullName>
    </submittedName>
</protein>
<feature type="compositionally biased region" description="Polar residues" evidence="1">
    <location>
        <begin position="525"/>
        <end position="536"/>
    </location>
</feature>
<feature type="region of interest" description="Disordered" evidence="1">
    <location>
        <begin position="1"/>
        <end position="103"/>
    </location>
</feature>
<accession>A0A7S4C0P9</accession>
<feature type="compositionally biased region" description="Polar residues" evidence="1">
    <location>
        <begin position="88"/>
        <end position="102"/>
    </location>
</feature>
<organism evidence="2">
    <name type="scientific">Chrysotila carterae</name>
    <name type="common">Marine alga</name>
    <name type="synonym">Syracosphaera carterae</name>
    <dbReference type="NCBI Taxonomy" id="13221"/>
    <lineage>
        <taxon>Eukaryota</taxon>
        <taxon>Haptista</taxon>
        <taxon>Haptophyta</taxon>
        <taxon>Prymnesiophyceae</taxon>
        <taxon>Isochrysidales</taxon>
        <taxon>Isochrysidaceae</taxon>
        <taxon>Chrysotila</taxon>
    </lineage>
</organism>